<comment type="caution">
    <text evidence="1">The sequence shown here is derived from an EMBL/GenBank/DDBJ whole genome shotgun (WGS) entry which is preliminary data.</text>
</comment>
<dbReference type="GeneID" id="36344295"/>
<dbReference type="CTD" id="36344295"/>
<gene>
    <name evidence="1" type="ORF">EGR_08580</name>
</gene>
<organism evidence="1 2">
    <name type="scientific">Echinococcus granulosus</name>
    <name type="common">Hydatid tapeworm</name>
    <dbReference type="NCBI Taxonomy" id="6210"/>
    <lineage>
        <taxon>Eukaryota</taxon>
        <taxon>Metazoa</taxon>
        <taxon>Spiralia</taxon>
        <taxon>Lophotrochozoa</taxon>
        <taxon>Platyhelminthes</taxon>
        <taxon>Cestoda</taxon>
        <taxon>Eucestoda</taxon>
        <taxon>Cyclophyllidea</taxon>
        <taxon>Taeniidae</taxon>
        <taxon>Echinococcus</taxon>
        <taxon>Echinococcus granulosus group</taxon>
    </lineage>
</organism>
<accession>W6UT42</accession>
<reference evidence="1 2" key="1">
    <citation type="journal article" date="2013" name="Nat. Genet.">
        <title>The genome of the hydatid tapeworm Echinococcus granulosus.</title>
        <authorList>
            <person name="Zheng H."/>
            <person name="Zhang W."/>
            <person name="Zhang L."/>
            <person name="Zhang Z."/>
            <person name="Li J."/>
            <person name="Lu G."/>
            <person name="Zhu Y."/>
            <person name="Wang Y."/>
            <person name="Huang Y."/>
            <person name="Liu J."/>
            <person name="Kang H."/>
            <person name="Chen J."/>
            <person name="Wang L."/>
            <person name="Chen A."/>
            <person name="Yu S."/>
            <person name="Gao Z."/>
            <person name="Jin L."/>
            <person name="Gu W."/>
            <person name="Wang Z."/>
            <person name="Zhao L."/>
            <person name="Shi B."/>
            <person name="Wen H."/>
            <person name="Lin R."/>
            <person name="Jones M.K."/>
            <person name="Brejova B."/>
            <person name="Vinar T."/>
            <person name="Zhao G."/>
            <person name="McManus D.P."/>
            <person name="Chen Z."/>
            <person name="Zhou Y."/>
            <person name="Wang S."/>
        </authorList>
    </citation>
    <scope>NUCLEOTIDE SEQUENCE [LARGE SCALE GENOMIC DNA]</scope>
</reference>
<proteinExistence type="predicted"/>
<dbReference type="Proteomes" id="UP000019149">
    <property type="component" value="Unassembled WGS sequence"/>
</dbReference>
<evidence type="ECO:0000313" key="1">
    <source>
        <dbReference type="EMBL" id="EUB56554.1"/>
    </source>
</evidence>
<name>W6UT42_ECHGR</name>
<dbReference type="RefSeq" id="XP_024347750.1">
    <property type="nucleotide sequence ID" value="XM_024497829.1"/>
</dbReference>
<keyword evidence="2" id="KW-1185">Reference proteome</keyword>
<sequence length="144" mass="16874">MACSSTFRFESKVIILMTKNYLSNMDIRLFNSKIDNIQSSWCQLPSIRGEMMFTYVRFSIKFHFQTHSSEGIIRISLLFSNPINHCLQTAFSIPKTVIFHVFFQQDAAERCLQLNIYILYTVFSVRALDNGDLFLFYKRTLNGK</sequence>
<protein>
    <submittedName>
        <fullName evidence="1">Uncharacterized protein</fullName>
    </submittedName>
</protein>
<dbReference type="EMBL" id="APAU02000111">
    <property type="protein sequence ID" value="EUB56554.1"/>
    <property type="molecule type" value="Genomic_DNA"/>
</dbReference>
<evidence type="ECO:0000313" key="2">
    <source>
        <dbReference type="Proteomes" id="UP000019149"/>
    </source>
</evidence>
<dbReference type="KEGG" id="egl:EGR_08580"/>
<dbReference type="AlphaFoldDB" id="W6UT42"/>